<comment type="caution">
    <text evidence="2">The sequence shown here is derived from an EMBL/GenBank/DDBJ whole genome shotgun (WGS) entry which is preliminary data.</text>
</comment>
<reference evidence="2" key="1">
    <citation type="submission" date="2016-11" db="EMBL/GenBank/DDBJ databases">
        <title>The genome sequence of Colletotrichum cuscutae.</title>
        <authorList>
            <person name="Baroncelli R."/>
        </authorList>
    </citation>
    <scope>NUCLEOTIDE SEQUENCE</scope>
    <source>
        <strain evidence="2">IMI 304802</strain>
    </source>
</reference>
<gene>
    <name evidence="2" type="ORF">CCUS01_16303</name>
</gene>
<dbReference type="AlphaFoldDB" id="A0AAI9VFJ1"/>
<dbReference type="EMBL" id="MPDP01000116">
    <property type="protein sequence ID" value="KAK1479223.1"/>
    <property type="molecule type" value="Genomic_DNA"/>
</dbReference>
<dbReference type="Proteomes" id="UP001239213">
    <property type="component" value="Unassembled WGS sequence"/>
</dbReference>
<organism evidence="2 3">
    <name type="scientific">Colletotrichum cuscutae</name>
    <dbReference type="NCBI Taxonomy" id="1209917"/>
    <lineage>
        <taxon>Eukaryota</taxon>
        <taxon>Fungi</taxon>
        <taxon>Dikarya</taxon>
        <taxon>Ascomycota</taxon>
        <taxon>Pezizomycotina</taxon>
        <taxon>Sordariomycetes</taxon>
        <taxon>Hypocreomycetidae</taxon>
        <taxon>Glomerellales</taxon>
        <taxon>Glomerellaceae</taxon>
        <taxon>Colletotrichum</taxon>
        <taxon>Colletotrichum acutatum species complex</taxon>
    </lineage>
</organism>
<keyword evidence="1" id="KW-1133">Transmembrane helix</keyword>
<keyword evidence="1" id="KW-0472">Membrane</keyword>
<protein>
    <submittedName>
        <fullName evidence="2">Uncharacterized protein</fullName>
    </submittedName>
</protein>
<name>A0AAI9VFJ1_9PEZI</name>
<keyword evidence="1" id="KW-0812">Transmembrane</keyword>
<feature type="transmembrane region" description="Helical" evidence="1">
    <location>
        <begin position="12"/>
        <end position="37"/>
    </location>
</feature>
<sequence length="71" mass="8161">MLFVLVMCVKEMLLLLLLSSLLLEMLFVFLLLLVCVCRRWQVPCLLMLTLRAARELSVLFVDSGTLNNMQS</sequence>
<proteinExistence type="predicted"/>
<keyword evidence="3" id="KW-1185">Reference proteome</keyword>
<evidence type="ECO:0000313" key="3">
    <source>
        <dbReference type="Proteomes" id="UP001239213"/>
    </source>
</evidence>
<accession>A0AAI9VFJ1</accession>
<evidence type="ECO:0000313" key="2">
    <source>
        <dbReference type="EMBL" id="KAK1479223.1"/>
    </source>
</evidence>
<evidence type="ECO:0000256" key="1">
    <source>
        <dbReference type="SAM" id="Phobius"/>
    </source>
</evidence>